<dbReference type="Gene3D" id="2.60.200.60">
    <property type="match status" value="1"/>
</dbReference>
<proteinExistence type="predicted"/>
<evidence type="ECO:0000313" key="3">
    <source>
        <dbReference type="Proteomes" id="UP000184600"/>
    </source>
</evidence>
<name>A0A1M7YUH6_9VIBR</name>
<sequence length="165" mass="17275">MGNAVKVGDIGTDHDGFPPTPVTAGSPDVNFDGIPAARVDDPLAAHAKPKHPPHGRKISSGSSTVFINNNPAALTGGSVDCGGVTIGGGTVNIGDEASEPQVIEKQHNRLFVIKDESGQAVKDVEYRIVIDGEIIAEGKTDHRGKLPTVDTGVQPKKIQIFIREI</sequence>
<dbReference type="OrthoDB" id="9807902at2"/>
<dbReference type="Pfam" id="PF05488">
    <property type="entry name" value="PAAR_motif"/>
    <property type="match status" value="1"/>
</dbReference>
<feature type="region of interest" description="Disordered" evidence="1">
    <location>
        <begin position="1"/>
        <end position="23"/>
    </location>
</feature>
<keyword evidence="3" id="KW-1185">Reference proteome</keyword>
<organism evidence="2 3">
    <name type="scientific">Vibrio quintilis</name>
    <dbReference type="NCBI Taxonomy" id="1117707"/>
    <lineage>
        <taxon>Bacteria</taxon>
        <taxon>Pseudomonadati</taxon>
        <taxon>Pseudomonadota</taxon>
        <taxon>Gammaproteobacteria</taxon>
        <taxon>Vibrionales</taxon>
        <taxon>Vibrionaceae</taxon>
        <taxon>Vibrio</taxon>
    </lineage>
</organism>
<evidence type="ECO:0000256" key="1">
    <source>
        <dbReference type="SAM" id="MobiDB-lite"/>
    </source>
</evidence>
<reference evidence="3" key="1">
    <citation type="submission" date="2016-12" db="EMBL/GenBank/DDBJ databases">
        <authorList>
            <person name="Rodrigo-Torres L."/>
            <person name="Arahal R.D."/>
            <person name="Lucena T."/>
        </authorList>
    </citation>
    <scope>NUCLEOTIDE SEQUENCE [LARGE SCALE GENOMIC DNA]</scope>
</reference>
<evidence type="ECO:0000313" key="2">
    <source>
        <dbReference type="EMBL" id="SHO56146.1"/>
    </source>
</evidence>
<dbReference type="AlphaFoldDB" id="A0A1M7YUH6"/>
<dbReference type="STRING" id="1117707.VQ7734_01913"/>
<dbReference type="EMBL" id="FRFG01000021">
    <property type="protein sequence ID" value="SHO56146.1"/>
    <property type="molecule type" value="Genomic_DNA"/>
</dbReference>
<dbReference type="NCBIfam" id="NF033420">
    <property type="entry name" value="T6SS_PAAR_dom"/>
    <property type="match status" value="1"/>
</dbReference>
<dbReference type="Proteomes" id="UP000184600">
    <property type="component" value="Unassembled WGS sequence"/>
</dbReference>
<dbReference type="CDD" id="cd14737">
    <property type="entry name" value="PAAR_1"/>
    <property type="match status" value="1"/>
</dbReference>
<gene>
    <name evidence="2" type="ORF">VQ7734_01913</name>
</gene>
<protein>
    <submittedName>
        <fullName evidence="2">PAAR motif protein</fullName>
    </submittedName>
</protein>
<dbReference type="InterPro" id="IPR008727">
    <property type="entry name" value="PAAR_motif"/>
</dbReference>
<accession>A0A1M7YUH6</accession>